<feature type="domain" description="Mga helix-turn-helix" evidence="3">
    <location>
        <begin position="74"/>
        <end position="156"/>
    </location>
</feature>
<dbReference type="PANTHER" id="PTHR30185">
    <property type="entry name" value="CRYPTIC BETA-GLUCOSIDE BGL OPERON ANTITERMINATOR"/>
    <property type="match status" value="1"/>
</dbReference>
<evidence type="ECO:0000313" key="5">
    <source>
        <dbReference type="Proteomes" id="UP000674938"/>
    </source>
</evidence>
<dbReference type="InterPro" id="IPR007737">
    <property type="entry name" value="Mga_HTH"/>
</dbReference>
<sequence>MKKLLGRRGLRMLDMITYLYHKDWVTLQELSKATHYNERTLREDIKYLNVHLAPICIESSKKTGIRLLIPVKYSLKYIYSMLMSESIEFTILEAIFFNTYDSSEELADELYSSSHVVNKAIKHINQVIKKLNFQIALSPIKLVGDEKNITIFYISYLRAKYENNLPLDKELIRNVNSASVQMYKALDAFVPPMNRNILSLYSTVRVHRLKQDNANRYDHSELSDQPAALEFNRKLSALAELSESYDFFSDIYRPSEEHFLCFSLEELLSLAETSPRLKQDLDNYRQLMNRIEKELNINFTSKEDAIFRLYNISLTEAYNLPMIENHNKFLLNQIKQSIPYVYLIVSKIVKEFSDICQISYASLLYYTLSSTEDFYTIARTSQPKLKVALYGHYNHLITINNFNILKTAFEHQFDVTLVDSIFEDTPEELNDSYDLVITEINDIEIETDCFCIPFDICAEEMTMLHDYYYDTLTKMAAEQVTLSSI</sequence>
<dbReference type="PANTHER" id="PTHR30185:SF18">
    <property type="entry name" value="TRANSCRIPTIONAL REGULATOR MTLR"/>
    <property type="match status" value="1"/>
</dbReference>
<organism evidence="4 5">
    <name type="scientific">Vagococcus allomyrinae</name>
    <dbReference type="NCBI Taxonomy" id="2794353"/>
    <lineage>
        <taxon>Bacteria</taxon>
        <taxon>Bacillati</taxon>
        <taxon>Bacillota</taxon>
        <taxon>Bacilli</taxon>
        <taxon>Lactobacillales</taxon>
        <taxon>Enterococcaceae</taxon>
        <taxon>Vagococcus</taxon>
    </lineage>
</organism>
<dbReference type="AlphaFoldDB" id="A0A940P256"/>
<dbReference type="InterPro" id="IPR050661">
    <property type="entry name" value="BglG_antiterminators"/>
</dbReference>
<name>A0A940P256_9ENTE</name>
<proteinExistence type="predicted"/>
<comment type="caution">
    <text evidence="4">The sequence shown here is derived from an EMBL/GenBank/DDBJ whole genome shotgun (WGS) entry which is preliminary data.</text>
</comment>
<dbReference type="Pfam" id="PF05043">
    <property type="entry name" value="Mga"/>
    <property type="match status" value="1"/>
</dbReference>
<reference evidence="4" key="1">
    <citation type="submission" date="2020-12" db="EMBL/GenBank/DDBJ databases">
        <title>Vagococcus allomyrinae sp. nov. and Enterococcus lavae sp. nov., isolated from the larvae of Allomyrina dichotoma.</title>
        <authorList>
            <person name="Lee S.D."/>
        </authorList>
    </citation>
    <scope>NUCLEOTIDE SEQUENCE</scope>
    <source>
        <strain evidence="4">BWB3-3</strain>
    </source>
</reference>
<evidence type="ECO:0000256" key="2">
    <source>
        <dbReference type="ARBA" id="ARBA00023163"/>
    </source>
</evidence>
<evidence type="ECO:0000256" key="1">
    <source>
        <dbReference type="ARBA" id="ARBA00023015"/>
    </source>
</evidence>
<keyword evidence="5" id="KW-1185">Reference proteome</keyword>
<dbReference type="RefSeq" id="WP_209524982.1">
    <property type="nucleotide sequence ID" value="NZ_JAEEGA010000002.1"/>
</dbReference>
<keyword evidence="1" id="KW-0805">Transcription regulation</keyword>
<evidence type="ECO:0000313" key="4">
    <source>
        <dbReference type="EMBL" id="MBP1040087.1"/>
    </source>
</evidence>
<protein>
    <submittedName>
        <fullName evidence="4">Helix-turn-helix domain-containing protein</fullName>
    </submittedName>
</protein>
<dbReference type="EMBL" id="JAEEGA010000002">
    <property type="protein sequence ID" value="MBP1040087.1"/>
    <property type="molecule type" value="Genomic_DNA"/>
</dbReference>
<accession>A0A940P256</accession>
<gene>
    <name evidence="4" type="ORF">I6N95_03575</name>
</gene>
<evidence type="ECO:0000259" key="3">
    <source>
        <dbReference type="Pfam" id="PF05043"/>
    </source>
</evidence>
<keyword evidence="2" id="KW-0804">Transcription</keyword>
<dbReference type="Proteomes" id="UP000674938">
    <property type="component" value="Unassembled WGS sequence"/>
</dbReference>